<dbReference type="Proteomes" id="UP000279833">
    <property type="component" value="Unassembled WGS sequence"/>
</dbReference>
<dbReference type="Gene3D" id="1.20.58.60">
    <property type="match status" value="1"/>
</dbReference>
<accession>A0A183JNL9</accession>
<keyword evidence="3" id="KW-1185">Reference proteome</keyword>
<proteinExistence type="predicted"/>
<keyword evidence="1" id="KW-0812">Transmembrane</keyword>
<dbReference type="WBParaSite" id="SCUD_0000430501-mRNA-1">
    <property type="protein sequence ID" value="SCUD_0000430501-mRNA-1"/>
    <property type="gene ID" value="SCUD_0000430501"/>
</dbReference>
<protein>
    <submittedName>
        <fullName evidence="4">ALIX_LYPXL_bnd domain-containing protein</fullName>
    </submittedName>
</protein>
<dbReference type="STRING" id="6186.A0A183JNL9"/>
<feature type="transmembrane region" description="Helical" evidence="1">
    <location>
        <begin position="178"/>
        <end position="198"/>
    </location>
</feature>
<keyword evidence="1" id="KW-1133">Transmembrane helix</keyword>
<evidence type="ECO:0000256" key="1">
    <source>
        <dbReference type="SAM" id="Phobius"/>
    </source>
</evidence>
<keyword evidence="1" id="KW-0472">Membrane</keyword>
<dbReference type="EMBL" id="UZAK01005582">
    <property type="protein sequence ID" value="VDO87965.1"/>
    <property type="molecule type" value="Genomic_DNA"/>
</dbReference>
<evidence type="ECO:0000313" key="2">
    <source>
        <dbReference type="EMBL" id="VDO87965.1"/>
    </source>
</evidence>
<reference evidence="2 3" key="2">
    <citation type="submission" date="2018-11" db="EMBL/GenBank/DDBJ databases">
        <authorList>
            <consortium name="Pathogen Informatics"/>
        </authorList>
    </citation>
    <scope>NUCLEOTIDE SEQUENCE [LARGE SCALE GENOMIC DNA]</scope>
    <source>
        <strain evidence="2">Dakar</strain>
        <strain evidence="3">Dakar, Senegal</strain>
    </source>
</reference>
<reference evidence="4" key="1">
    <citation type="submission" date="2016-06" db="UniProtKB">
        <authorList>
            <consortium name="WormBaseParasite"/>
        </authorList>
    </citation>
    <scope>IDENTIFICATION</scope>
</reference>
<dbReference type="AlphaFoldDB" id="A0A183JNL9"/>
<organism evidence="4">
    <name type="scientific">Schistosoma curassoni</name>
    <dbReference type="NCBI Taxonomy" id="6186"/>
    <lineage>
        <taxon>Eukaryota</taxon>
        <taxon>Metazoa</taxon>
        <taxon>Spiralia</taxon>
        <taxon>Lophotrochozoa</taxon>
        <taxon>Platyhelminthes</taxon>
        <taxon>Trematoda</taxon>
        <taxon>Digenea</taxon>
        <taxon>Strigeidida</taxon>
        <taxon>Schistosomatoidea</taxon>
        <taxon>Schistosomatidae</taxon>
        <taxon>Schistosoma</taxon>
    </lineage>
</organism>
<sequence length="200" mass="23571">MKEAIHKTATWLNVMNVQLEKPDSKLPVDQVDMTTLQTQIKEHNKRIKDYMDRKAVINVLKSQVNDPNFSQNKEFAPIVNDLERKLLALDEPLNQKLMNLQHLETSTQHFVELTVEGAWIREKSQQVENLSKTLELDPQKAYQIGQRLMVIHRLERQLKSHILEANNRRPRVKALCKVRLIIFMFIILLNKEGNILFWKK</sequence>
<evidence type="ECO:0000313" key="3">
    <source>
        <dbReference type="Proteomes" id="UP000279833"/>
    </source>
</evidence>
<gene>
    <name evidence="2" type="ORF">SCUD_LOCUS4305</name>
</gene>
<name>A0A183JNL9_9TREM</name>
<evidence type="ECO:0000313" key="4">
    <source>
        <dbReference type="WBParaSite" id="SCUD_0000430501-mRNA-1"/>
    </source>
</evidence>